<dbReference type="Proteomes" id="UP000568380">
    <property type="component" value="Unassembled WGS sequence"/>
</dbReference>
<dbReference type="SUPFAM" id="SSF53850">
    <property type="entry name" value="Periplasmic binding protein-like II"/>
    <property type="match status" value="1"/>
</dbReference>
<sequence>MPENTPTRRGFLGLLALTPVVAACATGGGAPAPSVPAAAGPTSAANPLGVAAKDPLDVVIFKGGFGDDWAKFAESLYTKRHPEAKIKHAGIQGVGQAMQPRMVAGDPPDVIDNSGAGALDVASLVADKQLLSLEKLLDAPSADDPAVKVRDTLVPGIVEAGSFGGVPYVLNYAYTVWGLWYSSSLFAKHGWTYPATWAEMLTLGDEIKKAGLAPWTYQGKYPEYMNDPLLTMVAKAGGMEQVAAIDNLEPGAWRADSVKAVVEAFAELAGRGHIMKGSEALSHTEAQTAWCQGKAVFIPCGSWLEAEQAKVTPAGFDMVVGPTPRLSDADKLPGTAIQAAGSEPFIIPAQGKNTAGGLEFLRLMLAKESAANFATTASAMPVRKDALEGLQLSSGLKSVGELVAAAGKDALSYRFPGWYAPLAKAVHDSTGELLNGRVSAARWTERVQKAADQVAADASITKYKR</sequence>
<name>A0A7W8EH56_9ACTN</name>
<dbReference type="PANTHER" id="PTHR43649:SF31">
    <property type="entry name" value="SN-GLYCEROL-3-PHOSPHATE-BINDING PERIPLASMIC PROTEIN UGPB"/>
    <property type="match status" value="1"/>
</dbReference>
<evidence type="ECO:0000313" key="6">
    <source>
        <dbReference type="EMBL" id="MBB5079121.1"/>
    </source>
</evidence>
<dbReference type="InterPro" id="IPR022386">
    <property type="entry name" value="Chitin_NgcE"/>
</dbReference>
<evidence type="ECO:0000256" key="1">
    <source>
        <dbReference type="ARBA" id="ARBA00004196"/>
    </source>
</evidence>
<organism evidence="6 7">
    <name type="scientific">Nonomuraea endophytica</name>
    <dbReference type="NCBI Taxonomy" id="714136"/>
    <lineage>
        <taxon>Bacteria</taxon>
        <taxon>Bacillati</taxon>
        <taxon>Actinomycetota</taxon>
        <taxon>Actinomycetes</taxon>
        <taxon>Streptosporangiales</taxon>
        <taxon>Streptosporangiaceae</taxon>
        <taxon>Nonomuraea</taxon>
    </lineage>
</organism>
<dbReference type="NCBIfam" id="TIGR03851">
    <property type="entry name" value="chitin_NgcE"/>
    <property type="match status" value="1"/>
</dbReference>
<dbReference type="GO" id="GO:0030313">
    <property type="term" value="C:cell envelope"/>
    <property type="evidence" value="ECO:0007669"/>
    <property type="project" value="UniProtKB-SubCell"/>
</dbReference>
<evidence type="ECO:0000313" key="7">
    <source>
        <dbReference type="Proteomes" id="UP000568380"/>
    </source>
</evidence>
<feature type="signal peptide" evidence="5">
    <location>
        <begin position="1"/>
        <end position="22"/>
    </location>
</feature>
<dbReference type="Gene3D" id="3.40.190.10">
    <property type="entry name" value="Periplasmic binding protein-like II"/>
    <property type="match status" value="2"/>
</dbReference>
<accession>A0A7W8EH56</accession>
<dbReference type="EMBL" id="JACHIN010000006">
    <property type="protein sequence ID" value="MBB5079121.1"/>
    <property type="molecule type" value="Genomic_DNA"/>
</dbReference>
<comment type="similarity">
    <text evidence="2">Belongs to the bacterial solute-binding protein 1 family.</text>
</comment>
<proteinExistence type="inferred from homology"/>
<keyword evidence="4 5" id="KW-0732">Signal</keyword>
<protein>
    <submittedName>
        <fullName evidence="6">N-acetylglucosamine transport system substrate-binding protein</fullName>
    </submittedName>
</protein>
<feature type="chain" id="PRO_5039280095" evidence="5">
    <location>
        <begin position="23"/>
        <end position="465"/>
    </location>
</feature>
<dbReference type="InterPro" id="IPR050490">
    <property type="entry name" value="Bact_solute-bd_prot1"/>
</dbReference>
<keyword evidence="7" id="KW-1185">Reference proteome</keyword>
<keyword evidence="3" id="KW-0813">Transport</keyword>
<gene>
    <name evidence="6" type="ORF">HNR40_004607</name>
</gene>
<comment type="caution">
    <text evidence="6">The sequence shown here is derived from an EMBL/GenBank/DDBJ whole genome shotgun (WGS) entry which is preliminary data.</text>
</comment>
<dbReference type="AlphaFoldDB" id="A0A7W8EH56"/>
<dbReference type="PROSITE" id="PS51318">
    <property type="entry name" value="TAT"/>
    <property type="match status" value="1"/>
</dbReference>
<dbReference type="PANTHER" id="PTHR43649">
    <property type="entry name" value="ARABINOSE-BINDING PROTEIN-RELATED"/>
    <property type="match status" value="1"/>
</dbReference>
<dbReference type="RefSeq" id="WP_184964514.1">
    <property type="nucleotide sequence ID" value="NZ_JACHIN010000006.1"/>
</dbReference>
<dbReference type="Pfam" id="PF01547">
    <property type="entry name" value="SBP_bac_1"/>
    <property type="match status" value="1"/>
</dbReference>
<evidence type="ECO:0000256" key="3">
    <source>
        <dbReference type="ARBA" id="ARBA00022448"/>
    </source>
</evidence>
<evidence type="ECO:0000256" key="2">
    <source>
        <dbReference type="ARBA" id="ARBA00008520"/>
    </source>
</evidence>
<dbReference type="InterPro" id="IPR006311">
    <property type="entry name" value="TAT_signal"/>
</dbReference>
<evidence type="ECO:0000256" key="4">
    <source>
        <dbReference type="ARBA" id="ARBA00022729"/>
    </source>
</evidence>
<evidence type="ECO:0000256" key="5">
    <source>
        <dbReference type="SAM" id="SignalP"/>
    </source>
</evidence>
<dbReference type="InterPro" id="IPR006059">
    <property type="entry name" value="SBP"/>
</dbReference>
<reference evidence="6 7" key="1">
    <citation type="submission" date="2020-08" db="EMBL/GenBank/DDBJ databases">
        <title>Genomic Encyclopedia of Type Strains, Phase IV (KMG-IV): sequencing the most valuable type-strain genomes for metagenomic binning, comparative biology and taxonomic classification.</title>
        <authorList>
            <person name="Goeker M."/>
        </authorList>
    </citation>
    <scope>NUCLEOTIDE SEQUENCE [LARGE SCALE GENOMIC DNA]</scope>
    <source>
        <strain evidence="6 7">DSM 45385</strain>
    </source>
</reference>
<comment type="subcellular location">
    <subcellularLocation>
        <location evidence="1">Cell envelope</location>
    </subcellularLocation>
</comment>